<feature type="transmembrane region" description="Helical" evidence="1">
    <location>
        <begin position="5"/>
        <end position="25"/>
    </location>
</feature>
<dbReference type="Proteomes" id="UP001194729">
    <property type="component" value="Unassembled WGS sequence"/>
</dbReference>
<feature type="transmembrane region" description="Helical" evidence="1">
    <location>
        <begin position="70"/>
        <end position="88"/>
    </location>
</feature>
<proteinExistence type="predicted"/>
<name>A0ABS0A7H3_9FLAO</name>
<reference evidence="2 3" key="1">
    <citation type="submission" date="2020-11" db="EMBL/GenBank/DDBJ databases">
        <title>P. mediterranea TC4 genome.</title>
        <authorList>
            <person name="Molmeret M."/>
        </authorList>
    </citation>
    <scope>NUCLEOTIDE SEQUENCE [LARGE SCALE GENOMIC DNA]</scope>
    <source>
        <strain evidence="2 3">TC4</strain>
    </source>
</reference>
<organism evidence="2 3">
    <name type="scientific">Nonlabens mediterrranea</name>
    <dbReference type="NCBI Taxonomy" id="1419947"/>
    <lineage>
        <taxon>Bacteria</taxon>
        <taxon>Pseudomonadati</taxon>
        <taxon>Bacteroidota</taxon>
        <taxon>Flavobacteriia</taxon>
        <taxon>Flavobacteriales</taxon>
        <taxon>Flavobacteriaceae</taxon>
        <taxon>Nonlabens</taxon>
    </lineage>
</organism>
<evidence type="ECO:0000313" key="3">
    <source>
        <dbReference type="Proteomes" id="UP001194729"/>
    </source>
</evidence>
<sequence>MIKSLIRYTLPSMLIFFSISFFTLFNDIHSPLGDIDLSKEFTIGFPFTYYYEFRLDDHSIPNAGWNLKNLLLDCCSTWLTVVFMAFLLKKYSKK</sequence>
<protein>
    <submittedName>
        <fullName evidence="2">Uncharacterized protein</fullName>
    </submittedName>
</protein>
<keyword evidence="1" id="KW-1133">Transmembrane helix</keyword>
<evidence type="ECO:0000313" key="2">
    <source>
        <dbReference type="EMBL" id="MBF4985300.1"/>
    </source>
</evidence>
<evidence type="ECO:0000256" key="1">
    <source>
        <dbReference type="SAM" id="Phobius"/>
    </source>
</evidence>
<comment type="caution">
    <text evidence="2">The sequence shown here is derived from an EMBL/GenBank/DDBJ whole genome shotgun (WGS) entry which is preliminary data.</text>
</comment>
<dbReference type="EMBL" id="JADKYU010000699">
    <property type="protein sequence ID" value="MBF4985300.1"/>
    <property type="molecule type" value="Genomic_DNA"/>
</dbReference>
<keyword evidence="1" id="KW-0472">Membrane</keyword>
<keyword evidence="3" id="KW-1185">Reference proteome</keyword>
<accession>A0ABS0A7H3</accession>
<gene>
    <name evidence="2" type="ORF">FNJ87_13490</name>
</gene>
<keyword evidence="1" id="KW-0812">Transmembrane</keyword>